<dbReference type="PANTHER" id="PTHR19879:SF9">
    <property type="entry name" value="TRANSCRIPTION INITIATION FACTOR TFIID SUBUNIT 5"/>
    <property type="match status" value="1"/>
</dbReference>
<dbReference type="PRINTS" id="PR00320">
    <property type="entry name" value="GPROTEINBRPT"/>
</dbReference>
<evidence type="ECO:0000256" key="4">
    <source>
        <dbReference type="SAM" id="Phobius"/>
    </source>
</evidence>
<evidence type="ECO:0000256" key="3">
    <source>
        <dbReference type="PROSITE-ProRule" id="PRU00221"/>
    </source>
</evidence>
<feature type="repeat" description="WD" evidence="3">
    <location>
        <begin position="563"/>
        <end position="604"/>
    </location>
</feature>
<dbReference type="HOGENOM" id="CLU_003454_0_0_3"/>
<dbReference type="InterPro" id="IPR019775">
    <property type="entry name" value="WD40_repeat_CS"/>
</dbReference>
<evidence type="ECO:0000313" key="5">
    <source>
        <dbReference type="EMBL" id="EDX76045.1"/>
    </source>
</evidence>
<dbReference type="PROSITE" id="PS00678">
    <property type="entry name" value="WD_REPEATS_1"/>
    <property type="match status" value="11"/>
</dbReference>
<dbReference type="Pfam" id="PF14516">
    <property type="entry name" value="AAA_35"/>
    <property type="match status" value="1"/>
</dbReference>
<dbReference type="SUPFAM" id="SSF52540">
    <property type="entry name" value="P-loop containing nucleoside triphosphate hydrolases"/>
    <property type="match status" value="1"/>
</dbReference>
<feature type="repeat" description="WD" evidence="3">
    <location>
        <begin position="769"/>
        <end position="810"/>
    </location>
</feature>
<evidence type="ECO:0000313" key="6">
    <source>
        <dbReference type="Proteomes" id="UP000003835"/>
    </source>
</evidence>
<feature type="repeat" description="WD" evidence="3">
    <location>
        <begin position="1097"/>
        <end position="1138"/>
    </location>
</feature>
<feature type="repeat" description="WD" evidence="3">
    <location>
        <begin position="686"/>
        <end position="727"/>
    </location>
</feature>
<dbReference type="InterPro" id="IPR036322">
    <property type="entry name" value="WD40_repeat_dom_sf"/>
</dbReference>
<sequence>MSDSNYYKIGGSLEYHHPTYVVRQADAQLYQGLINGEFCYVLNSRQMGKSSLRVQMTKKLKAQGVKCAAIDMTRIGSHVTPEEWYGGLVSELLRGFRLSRKINFSNWWRDRSLLSPVQRLSEFIDDVLLIELSDNIVIFIDEIDSILKINFKDDFFTFIRACYNQRVDNPDYQRLTFCLLGVATPSDLIADKQRTPFNIGQAIELTGFTFAEANSALIKGLQNYVENAEAVLTEVLDWTGGQPFLTQKLCSFIVQEWDTRGQEFHPDNPSAANEIELLVQQCIIENWEAWDEPEHLRTIRDRILANEHRAGRLLGLYQHILQQGQIPTDESPEQVELRLTGLVVRQQRYLRVYNPIYAGIFNHRWVEKELANLRPYSQGITAWEESNCQDQSRLLQGQALQEALAWATNKSLSDRDYHFLAASQELDKRMALELERKQKEAVEQANQILVEATHKAQRTIRMGLGILFVSLFGAGVAGIVVNLVIGELKQTMESTRLERVSFQALQRFESRGDEIEGLLLAMEAGQALQKQAQDSRLLPEELTTSPVVALQQILDNIRERNQIKGHQQRIWHVSFSPNSKYMATASSDGTARLWDLSGNQKAEFKGHQGWVTHVSFSPNGEYIATAGEDGTARLWDLSGKQLVEFRGHQGQVWSVSFSPNGEYIATAGEDGTARLWDLSGQQLVEFRGHQGQVWSVSFSPNGEYIATAGEDGTARLWDLSGQQLVEFEGHQGKVLSVSFSPNSEYLATASTDGTARLWNLFGKQLVEFQGGVQGTVLSVDFSPNGEYIATAHDDSTTRLWDLSGNQIAELKGHQGWVTSVSFSPNGEYLATASEGGIVRLWDLFSHPKAEFRGHQGWLTSVSFSPNGQYIATASSDGTARLWDLSGNQNAEFKGHQGWVTRISFSPNGEYIATAGEDGTARLWDLSGNQKAEFKGHQDWLTDVSFSPNGQYMATASSDGTARLWDLSGKQKAEFKGHQGWVTSVSFSPNEPYIATAGEDGTVRFWHLSGNPLTGFQGHQDWITNVSFSPTGEYIATASHDGTARLWDLSGNPLAEFKGHQGWVRSVSFSPNELYIATAGEDGTARLWDLWGNPLAEFKGHQRAVTSVSFSPDGKYLATASHDGTARIWRVEELNEMLLRGCNWLNYYFVTHPQALEKLEVCQ</sequence>
<dbReference type="RefSeq" id="WP_006100529.1">
    <property type="nucleotide sequence ID" value="NZ_DS989847.1"/>
</dbReference>
<accession>B4VPV8</accession>
<dbReference type="eggNOG" id="COG2319">
    <property type="taxonomic scope" value="Bacteria"/>
</dbReference>
<keyword evidence="2" id="KW-0677">Repeat</keyword>
<dbReference type="Gene3D" id="2.130.10.10">
    <property type="entry name" value="YVTN repeat-like/Quinoprotein amine dehydrogenase"/>
    <property type="match status" value="5"/>
</dbReference>
<evidence type="ECO:0000256" key="2">
    <source>
        <dbReference type="ARBA" id="ARBA00022737"/>
    </source>
</evidence>
<feature type="repeat" description="WD" evidence="3">
    <location>
        <begin position="851"/>
        <end position="892"/>
    </location>
</feature>
<reference evidence="5 6" key="1">
    <citation type="submission" date="2008-07" db="EMBL/GenBank/DDBJ databases">
        <authorList>
            <person name="Tandeau de Marsac N."/>
            <person name="Ferriera S."/>
            <person name="Johnson J."/>
            <person name="Kravitz S."/>
            <person name="Beeson K."/>
            <person name="Sutton G."/>
            <person name="Rogers Y.-H."/>
            <person name="Friedman R."/>
            <person name="Frazier M."/>
            <person name="Venter J.C."/>
        </authorList>
    </citation>
    <scope>NUCLEOTIDE SEQUENCE [LARGE SCALE GENOMIC DNA]</scope>
    <source>
        <strain evidence="5 6">PCC 7420</strain>
    </source>
</reference>
<organism evidence="5 6">
    <name type="scientific">Coleofasciculus chthonoplastes PCC 7420</name>
    <dbReference type="NCBI Taxonomy" id="118168"/>
    <lineage>
        <taxon>Bacteria</taxon>
        <taxon>Bacillati</taxon>
        <taxon>Cyanobacteriota</taxon>
        <taxon>Cyanophyceae</taxon>
        <taxon>Coleofasciculales</taxon>
        <taxon>Coleofasciculaceae</taxon>
        <taxon>Coleofasciculus</taxon>
    </lineage>
</organism>
<gene>
    <name evidence="5" type="ORF">MC7420_5479</name>
</gene>
<dbReference type="PROSITE" id="PS50082">
    <property type="entry name" value="WD_REPEATS_2"/>
    <property type="match status" value="14"/>
</dbReference>
<dbReference type="InterPro" id="IPR027417">
    <property type="entry name" value="P-loop_NTPase"/>
</dbReference>
<dbReference type="InterPro" id="IPR015943">
    <property type="entry name" value="WD40/YVTN_repeat-like_dom_sf"/>
</dbReference>
<feature type="repeat" description="WD" evidence="3">
    <location>
        <begin position="810"/>
        <end position="843"/>
    </location>
</feature>
<dbReference type="PROSITE" id="PS50294">
    <property type="entry name" value="WD_REPEATS_REGION"/>
    <property type="match status" value="14"/>
</dbReference>
<dbReference type="Proteomes" id="UP000003835">
    <property type="component" value="Unassembled WGS sequence"/>
</dbReference>
<keyword evidence="1 3" id="KW-0853">WD repeat</keyword>
<feature type="repeat" description="WD" evidence="3">
    <location>
        <begin position="1015"/>
        <end position="1049"/>
    </location>
</feature>
<feature type="repeat" description="WD" evidence="3">
    <location>
        <begin position="933"/>
        <end position="974"/>
    </location>
</feature>
<dbReference type="OrthoDB" id="434800at2"/>
<dbReference type="CDD" id="cd00200">
    <property type="entry name" value="WD40"/>
    <property type="match status" value="2"/>
</dbReference>
<dbReference type="Pfam" id="PF00400">
    <property type="entry name" value="WD40"/>
    <property type="match status" value="14"/>
</dbReference>
<dbReference type="AlphaFoldDB" id="B4VPV8"/>
<keyword evidence="4" id="KW-1133">Transmembrane helix</keyword>
<feature type="repeat" description="WD" evidence="3">
    <location>
        <begin position="645"/>
        <end position="686"/>
    </location>
</feature>
<keyword evidence="4" id="KW-0472">Membrane</keyword>
<dbReference type="Gene3D" id="3.40.50.300">
    <property type="entry name" value="P-loop containing nucleotide triphosphate hydrolases"/>
    <property type="match status" value="1"/>
</dbReference>
<name>B4VPV8_9CYAN</name>
<proteinExistence type="predicted"/>
<dbReference type="STRING" id="118168.MC7420_5479"/>
<feature type="repeat" description="WD" evidence="3">
    <location>
        <begin position="604"/>
        <end position="645"/>
    </location>
</feature>
<dbReference type="InterPro" id="IPR001680">
    <property type="entry name" value="WD40_rpt"/>
</dbReference>
<feature type="repeat" description="WD" evidence="3">
    <location>
        <begin position="974"/>
        <end position="1008"/>
    </location>
</feature>
<keyword evidence="4" id="KW-0812">Transmembrane</keyword>
<feature type="transmembrane region" description="Helical" evidence="4">
    <location>
        <begin position="464"/>
        <end position="485"/>
    </location>
</feature>
<protein>
    <submittedName>
        <fullName evidence="5">Uncharacterized protein</fullName>
    </submittedName>
</protein>
<keyword evidence="6" id="KW-1185">Reference proteome</keyword>
<dbReference type="PANTHER" id="PTHR19879">
    <property type="entry name" value="TRANSCRIPTION INITIATION FACTOR TFIID"/>
    <property type="match status" value="1"/>
</dbReference>
<feature type="repeat" description="WD" evidence="3">
    <location>
        <begin position="892"/>
        <end position="933"/>
    </location>
</feature>
<feature type="repeat" description="WD" evidence="3">
    <location>
        <begin position="1056"/>
        <end position="1089"/>
    </location>
</feature>
<dbReference type="EMBL" id="DS989847">
    <property type="protein sequence ID" value="EDX76045.1"/>
    <property type="molecule type" value="Genomic_DNA"/>
</dbReference>
<evidence type="ECO:0000256" key="1">
    <source>
        <dbReference type="ARBA" id="ARBA00022574"/>
    </source>
</evidence>
<dbReference type="SMART" id="SM00320">
    <property type="entry name" value="WD40"/>
    <property type="match status" value="14"/>
</dbReference>
<feature type="repeat" description="WD" evidence="3">
    <location>
        <begin position="727"/>
        <end position="760"/>
    </location>
</feature>
<dbReference type="InterPro" id="IPR020472">
    <property type="entry name" value="WD40_PAC1"/>
</dbReference>
<dbReference type="SUPFAM" id="SSF50978">
    <property type="entry name" value="WD40 repeat-like"/>
    <property type="match status" value="2"/>
</dbReference>